<comment type="caution">
    <text evidence="1">The sequence shown here is derived from an EMBL/GenBank/DDBJ whole genome shotgun (WGS) entry which is preliminary data.</text>
</comment>
<evidence type="ECO:0000313" key="2">
    <source>
        <dbReference type="Proteomes" id="UP001141950"/>
    </source>
</evidence>
<name>A0A9X2S980_9BACL</name>
<keyword evidence="2" id="KW-1185">Reference proteome</keyword>
<dbReference type="Proteomes" id="UP001141950">
    <property type="component" value="Unassembled WGS sequence"/>
</dbReference>
<dbReference type="RefSeq" id="WP_257441979.1">
    <property type="nucleotide sequence ID" value="NZ_JANIPJ010000001.1"/>
</dbReference>
<evidence type="ECO:0000313" key="1">
    <source>
        <dbReference type="EMBL" id="MCR2802447.1"/>
    </source>
</evidence>
<dbReference type="AlphaFoldDB" id="A0A9X2S980"/>
<organism evidence="1 2">
    <name type="scientific">Paenibacillus soyae</name>
    <dbReference type="NCBI Taxonomy" id="2969249"/>
    <lineage>
        <taxon>Bacteria</taxon>
        <taxon>Bacillati</taxon>
        <taxon>Bacillota</taxon>
        <taxon>Bacilli</taxon>
        <taxon>Bacillales</taxon>
        <taxon>Paenibacillaceae</taxon>
        <taxon>Paenibacillus</taxon>
    </lineage>
</organism>
<proteinExistence type="predicted"/>
<reference evidence="1" key="1">
    <citation type="submission" date="2022-08" db="EMBL/GenBank/DDBJ databases">
        <title>The genomic sequence of strain Paenibacillus sp. SCIV0701.</title>
        <authorList>
            <person name="Zhao H."/>
        </authorList>
    </citation>
    <scope>NUCLEOTIDE SEQUENCE</scope>
    <source>
        <strain evidence="1">SCIV0701</strain>
    </source>
</reference>
<protein>
    <submittedName>
        <fullName evidence="1">Baseplate J/gp47 family protein</fullName>
    </submittedName>
</protein>
<dbReference type="EMBL" id="JANIPJ010000001">
    <property type="protein sequence ID" value="MCR2802447.1"/>
    <property type="molecule type" value="Genomic_DNA"/>
</dbReference>
<gene>
    <name evidence="1" type="ORF">NQZ67_01010</name>
</gene>
<sequence>MNQAGSGRGDVRPPKINTNSLSTYMDKFKQLAPHYTPEWRFSLEQSDAGASLAYIAGEMLEDTVQRLNGAPMNHLLSFLDLIEVKLKPPRPSRANVVFKLSEGASAPVYIPQGFTLTAPNPSGGDPLLFETEEPLAATPARLMEIVNANPVTDEIVTAARSYADRLEAGAAAPIPFFDTTSMPNEQEHALFVRHDDQLLTDRPCRIFLNVHHAEKKYSEPELAASLASAAVEWQYSSGGRWLPFQSVTAAGNTIILHKSIAGKLELTEHEGVEGRWIKCSLKSVPGEASPLLKRHLEMDKIRLRASHDVAGDSERIKPDGLYFNDLELMPEGFYPFGEHFVPYSVFYLSCEEAFSKRRSKLELTFSAIAKGNRLRMAPDPEIKWKMLMRTYEFEEKDPPRVRIRQVLWEYWNGSNWNALPGGEQYGEFFADLPEEHPRSFAISFQCPDDMTQTFVNGTYQYWIRARVIQTDPIIAPVVQYMSPWLANPKLSYATSSQVVFEPDNVFTRNNADNRDRSLSASEGISVFKPFEPIPSDDPSTYLGFDSPPAKGPLRLHIELLQRYAAEQDGVWLEWEALCWENGRFAWTPLKVTDGTSGFGVSGDWMWAGPATMVPVRLFGHERYWIRVVNRDRRLSEAYPNHPIAGSLYMNAVAVSQQASVELERVIPENGLLTITPSAFTGETVWIDERELHTTAECHDLMEANPSRYEAVRDGEGNILRFWVRWEPVASLLESGPNDRHYCPDHAGGLLQFGDGTRGRAPSGERDGMARISFKLTAGASGRVEAGQITGMQRPVAFISGVSNPKPSVGGSHTETLEAVLRRGPQQLKHRGRAVTARDAEWIAREAHPGIAKVKCLSNRNGQLEKSPGFMTIVACTDGGLEHAAEFPEVRRIVEDELHRSASSLLTVGGAIRVIEPAYLEVSVHATVAAESALGLVPLEKACELRLRQFLNFMSGNTDGQGWEIGEPLHLSLLHSQLHAVRGLLYIERLYVHVVKIENGIRAEWDPARMGEVLNGLVISGTHQITAIPAPHP</sequence>
<accession>A0A9X2S980</accession>